<reference evidence="1" key="1">
    <citation type="journal article" date="2021" name="Proc. Natl. Acad. Sci. U.S.A.">
        <title>A Catalog of Tens of Thousands of Viruses from Human Metagenomes Reveals Hidden Associations with Chronic Diseases.</title>
        <authorList>
            <person name="Tisza M.J."/>
            <person name="Buck C.B."/>
        </authorList>
    </citation>
    <scope>NUCLEOTIDE SEQUENCE</scope>
    <source>
        <strain evidence="1">Ct3Pt8</strain>
    </source>
</reference>
<protein>
    <submittedName>
        <fullName evidence="1">Uncharacterized protein</fullName>
    </submittedName>
</protein>
<evidence type="ECO:0000313" key="1">
    <source>
        <dbReference type="EMBL" id="DAD83403.1"/>
    </source>
</evidence>
<sequence>MVKRVKSVDWSRYKKVVGDFIDQDAGRQPFIWLSKIDQPLAYGEDGGIRYCPVVMEGLFHYNFIKTWPNQTQLTSGELDLTNCVLYISAQLLRKADYLDKYGYWEFNNSEDRFVLNGKVYKPSGDTQVAQAEDETLLFFIILQREDDQETSKLLQEYAANESRVITNQGIFLIDSSGQKVRDACNNLIEVYHHCANPATLTQDCRILGYQAFK</sequence>
<dbReference type="EMBL" id="BK014935">
    <property type="protein sequence ID" value="DAD83403.1"/>
    <property type="molecule type" value="Genomic_DNA"/>
</dbReference>
<organism evidence="1">
    <name type="scientific">Myoviridae sp. ct3Pt8</name>
    <dbReference type="NCBI Taxonomy" id="2826608"/>
    <lineage>
        <taxon>Viruses</taxon>
        <taxon>Duplodnaviria</taxon>
        <taxon>Heunggongvirae</taxon>
        <taxon>Uroviricota</taxon>
        <taxon>Caudoviricetes</taxon>
    </lineage>
</organism>
<accession>A0A8S5MNA3</accession>
<name>A0A8S5MNA3_9CAUD</name>
<proteinExistence type="predicted"/>